<protein>
    <submittedName>
        <fullName evidence="1">Glycosyltransferase family 4 protein</fullName>
    </submittedName>
</protein>
<gene>
    <name evidence="1" type="ORF">ACFO4L_00990</name>
</gene>
<accession>A0ABV9NS58</accession>
<feature type="non-terminal residue" evidence="1">
    <location>
        <position position="1"/>
    </location>
</feature>
<dbReference type="PANTHER" id="PTHR12526:SF638">
    <property type="entry name" value="SPORE COAT PROTEIN SA"/>
    <property type="match status" value="1"/>
</dbReference>
<dbReference type="RefSeq" id="WP_377907778.1">
    <property type="nucleotide sequence ID" value="NZ_JBHSGK010000002.1"/>
</dbReference>
<keyword evidence="2" id="KW-1185">Reference proteome</keyword>
<evidence type="ECO:0000313" key="2">
    <source>
        <dbReference type="Proteomes" id="UP001595896"/>
    </source>
</evidence>
<reference evidence="2" key="1">
    <citation type="journal article" date="2019" name="Int. J. Syst. Evol. Microbiol.">
        <title>The Global Catalogue of Microorganisms (GCM) 10K type strain sequencing project: providing services to taxonomists for standard genome sequencing and annotation.</title>
        <authorList>
            <consortium name="The Broad Institute Genomics Platform"/>
            <consortium name="The Broad Institute Genome Sequencing Center for Infectious Disease"/>
            <person name="Wu L."/>
            <person name="Ma J."/>
        </authorList>
    </citation>
    <scope>NUCLEOTIDE SEQUENCE [LARGE SCALE GENOMIC DNA]</scope>
    <source>
        <strain evidence="2">JCM 12165</strain>
    </source>
</reference>
<organism evidence="1 2">
    <name type="scientific">Bacillus daqingensis</name>
    <dbReference type="NCBI Taxonomy" id="872396"/>
    <lineage>
        <taxon>Bacteria</taxon>
        <taxon>Bacillati</taxon>
        <taxon>Bacillota</taxon>
        <taxon>Bacilli</taxon>
        <taxon>Bacillales</taxon>
        <taxon>Bacillaceae</taxon>
        <taxon>Bacillus</taxon>
    </lineage>
</organism>
<name>A0ABV9NS58_9BACI</name>
<dbReference type="PANTHER" id="PTHR12526">
    <property type="entry name" value="GLYCOSYLTRANSFERASE"/>
    <property type="match status" value="1"/>
</dbReference>
<dbReference type="CDD" id="cd03808">
    <property type="entry name" value="GT4_CapM-like"/>
    <property type="match status" value="1"/>
</dbReference>
<dbReference type="EMBL" id="JBHSGK010000002">
    <property type="protein sequence ID" value="MFC4735146.1"/>
    <property type="molecule type" value="Genomic_DNA"/>
</dbReference>
<dbReference type="Proteomes" id="UP001595896">
    <property type="component" value="Unassembled WGS sequence"/>
</dbReference>
<evidence type="ECO:0000313" key="1">
    <source>
        <dbReference type="EMBL" id="MFC4735146.1"/>
    </source>
</evidence>
<dbReference type="SUPFAM" id="SSF53756">
    <property type="entry name" value="UDP-Glycosyltransferase/glycogen phosphorylase"/>
    <property type="match status" value="1"/>
</dbReference>
<dbReference type="Gene3D" id="3.40.50.2000">
    <property type="entry name" value="Glycogen Phosphorylase B"/>
    <property type="match status" value="2"/>
</dbReference>
<proteinExistence type="predicted"/>
<dbReference type="Pfam" id="PF13692">
    <property type="entry name" value="Glyco_trans_1_4"/>
    <property type="match status" value="1"/>
</dbReference>
<comment type="caution">
    <text evidence="1">The sequence shown here is derived from an EMBL/GenBank/DDBJ whole genome shotgun (WGS) entry which is preliminary data.</text>
</comment>
<sequence length="368" mass="41621">GFTSGMAKSAAVLYIFLLPNTGRIELLKLLQKEASISFIGSKSNEKEHYDYETNNITFIEVPVQKNNINLFKEVLTFISTIRILKKANLNSLLVYGVRSIPLMVFSAKIAGVNNIVCVINGAGNIFRNNKKKYWILRAVFSPLLKIAFKFSKIIIFQNKEDLNLFVDKKMVNIHKASLVNGSGVNLNKFKFRKLPREFSFVMISRLSKEKGVYEFLHAAKKIRKEYPRVNIKLAGPIEDKALERTIIEANNNSVIEYIGVVQDVYPLLINSSIFVLPSYFEGTPRSTLEAMAVGRPIITTDTPGCRSTVNGKNGILVKPQNEKDLYLAMKRMISIDGLPNMALESRKLVESKFNIKEINQKIVNHLLE</sequence>